<evidence type="ECO:0000259" key="2">
    <source>
        <dbReference type="PROSITE" id="PS51202"/>
    </source>
</evidence>
<protein>
    <recommendedName>
        <fullName evidence="2">RCK C-terminal domain-containing protein</fullName>
    </recommendedName>
</protein>
<reference evidence="3" key="1">
    <citation type="submission" date="2020-06" db="EMBL/GenBank/DDBJ databases">
        <title>Unique genomic features of the anaerobic methanotrophic archaea.</title>
        <authorList>
            <person name="Chadwick G.L."/>
            <person name="Skennerton C.T."/>
            <person name="Laso-Perez R."/>
            <person name="Leu A.O."/>
            <person name="Speth D.R."/>
            <person name="Yu H."/>
            <person name="Morgan-Lang C."/>
            <person name="Hatzenpichler R."/>
            <person name="Goudeau D."/>
            <person name="Malmstrom R."/>
            <person name="Brazelton W.J."/>
            <person name="Woyke T."/>
            <person name="Hallam S.J."/>
            <person name="Tyson G.W."/>
            <person name="Wegener G."/>
            <person name="Boetius A."/>
            <person name="Orphan V."/>
        </authorList>
    </citation>
    <scope>NUCLEOTIDE SEQUENCE</scope>
</reference>
<keyword evidence="1" id="KW-0175">Coiled coil</keyword>
<dbReference type="AlphaFoldDB" id="A0A7G9YD06"/>
<sequence length="399" mass="44806">MTETEAFNVKDVLVDMKDISGSMLDLAYSAVLYSNPEIAKEVFKLEEQMHSLLYKLRIAIMLGTRNPEDAIEFTAILQMASAAEKISNAAGDIAKIAESVDISHYLDREDFEEAVINVRIKPPSELRDKTLKELKLETETGMSVLAIKRGVKWIYSPDENERLKEGDLIISSGPTEGIPIFCKIATGEEYKGKKEKEVARGEGIKRRRITEEIADLIADMKNMSELTVGLSYSAVMFDSKEIAEEVGDLEESMDRMKDELEILVMEAARGITNRSNFDELRGLLHVAISSEIISDAAYEIADVVLRDIQLHPVFLASIKESDEVILKLDAKNKDIYRKTLKELNIETRTGMFILAIRRKDGKWVYNPAGDAVIKKGDLLIMRGPKEGEEKIKEIVSAQL</sequence>
<dbReference type="InterPro" id="IPR006037">
    <property type="entry name" value="RCK_C"/>
</dbReference>
<dbReference type="EMBL" id="MT631160">
    <property type="protein sequence ID" value="QNO45890.1"/>
    <property type="molecule type" value="Genomic_DNA"/>
</dbReference>
<organism evidence="3">
    <name type="scientific">Candidatus Methanogaster sp. ANME-2c ERB4</name>
    <dbReference type="NCBI Taxonomy" id="2759911"/>
    <lineage>
        <taxon>Archaea</taxon>
        <taxon>Methanobacteriati</taxon>
        <taxon>Methanobacteriota</taxon>
        <taxon>Stenosarchaea group</taxon>
        <taxon>Methanomicrobia</taxon>
        <taxon>Methanosarcinales</taxon>
        <taxon>ANME-2 cluster</taxon>
        <taxon>Candidatus Methanogasteraceae</taxon>
        <taxon>Candidatus Methanogaster</taxon>
    </lineage>
</organism>
<dbReference type="InterPro" id="IPR036721">
    <property type="entry name" value="RCK_C_sf"/>
</dbReference>
<feature type="coiled-coil region" evidence="1">
    <location>
        <begin position="206"/>
        <end position="266"/>
    </location>
</feature>
<dbReference type="Gene3D" id="1.20.58.220">
    <property type="entry name" value="Phosphate transport system protein phou homolog 2, domain 2"/>
    <property type="match status" value="2"/>
</dbReference>
<evidence type="ECO:0000256" key="1">
    <source>
        <dbReference type="SAM" id="Coils"/>
    </source>
</evidence>
<proteinExistence type="predicted"/>
<dbReference type="PANTHER" id="PTHR30445:SF8">
    <property type="entry name" value="K(+)_H(+) ANTIPORTER SUBUNIT KHTT"/>
    <property type="match status" value="1"/>
</dbReference>
<name>A0A7G9YD06_9EURY</name>
<dbReference type="GO" id="GO:0006813">
    <property type="term" value="P:potassium ion transport"/>
    <property type="evidence" value="ECO:0007669"/>
    <property type="project" value="InterPro"/>
</dbReference>
<gene>
    <name evidence="3" type="ORF">LAAKCKNM_00010</name>
</gene>
<dbReference type="InterPro" id="IPR038078">
    <property type="entry name" value="PhoU-like_sf"/>
</dbReference>
<feature type="domain" description="RCK C-terminal" evidence="2">
    <location>
        <begin position="103"/>
        <end position="187"/>
    </location>
</feature>
<feature type="domain" description="RCK C-terminal" evidence="2">
    <location>
        <begin position="311"/>
        <end position="397"/>
    </location>
</feature>
<dbReference type="Gene3D" id="3.30.70.1450">
    <property type="entry name" value="Regulator of K+ conductance, C-terminal domain"/>
    <property type="match status" value="2"/>
</dbReference>
<dbReference type="SUPFAM" id="SSF109755">
    <property type="entry name" value="PhoU-like"/>
    <property type="match status" value="2"/>
</dbReference>
<dbReference type="PANTHER" id="PTHR30445">
    <property type="entry name" value="K(+)_H(+) ANTIPORTER SUBUNIT KHTT"/>
    <property type="match status" value="1"/>
</dbReference>
<dbReference type="PROSITE" id="PS51202">
    <property type="entry name" value="RCK_C"/>
    <property type="match status" value="2"/>
</dbReference>
<dbReference type="InterPro" id="IPR050144">
    <property type="entry name" value="AAE_transporter"/>
</dbReference>
<dbReference type="InterPro" id="IPR026022">
    <property type="entry name" value="PhoU_dom"/>
</dbReference>
<dbReference type="Pfam" id="PF01895">
    <property type="entry name" value="PhoU"/>
    <property type="match status" value="2"/>
</dbReference>
<accession>A0A7G9YD06</accession>
<dbReference type="GO" id="GO:0008324">
    <property type="term" value="F:monoatomic cation transmembrane transporter activity"/>
    <property type="evidence" value="ECO:0007669"/>
    <property type="project" value="InterPro"/>
</dbReference>
<dbReference type="SUPFAM" id="SSF116726">
    <property type="entry name" value="TrkA C-terminal domain-like"/>
    <property type="match status" value="2"/>
</dbReference>
<dbReference type="Pfam" id="PF02080">
    <property type="entry name" value="TrkA_C"/>
    <property type="match status" value="2"/>
</dbReference>
<evidence type="ECO:0000313" key="3">
    <source>
        <dbReference type="EMBL" id="QNO45890.1"/>
    </source>
</evidence>